<sequence>MSSPLTPRRLVDLPPELRFQIYDAVVALPLDWQVPRRRPPAQATSARATDRMPIPWLNLILLCKLISNELQHHLQASTNTTYKLEVNNLKLELSQGITDKVTWRQVPCSPSQVRTMQAELVLDWMTQFWNDGGPLSILSALYQALNCFIHYGPLLSRESPLGKHIHLDTLIVQIRAVAPKPDERLAKMQKRLCRLLQRYISVVVERGVLSGAVDKIVCRSADDDGDVIKWDVRRKPIGDMTEWNRYRFNWGVPGSSSLEASGGLLPSQSDAPGEH</sequence>
<proteinExistence type="predicted"/>
<dbReference type="EMBL" id="JARIHO010000002">
    <property type="protein sequence ID" value="KAJ7367161.1"/>
    <property type="molecule type" value="Genomic_DNA"/>
</dbReference>
<dbReference type="Proteomes" id="UP001218218">
    <property type="component" value="Unassembled WGS sequence"/>
</dbReference>
<protein>
    <submittedName>
        <fullName evidence="1">Uncharacterized protein</fullName>
    </submittedName>
</protein>
<organism evidence="1 2">
    <name type="scientific">Mycena albidolilacea</name>
    <dbReference type="NCBI Taxonomy" id="1033008"/>
    <lineage>
        <taxon>Eukaryota</taxon>
        <taxon>Fungi</taxon>
        <taxon>Dikarya</taxon>
        <taxon>Basidiomycota</taxon>
        <taxon>Agaricomycotina</taxon>
        <taxon>Agaricomycetes</taxon>
        <taxon>Agaricomycetidae</taxon>
        <taxon>Agaricales</taxon>
        <taxon>Marasmiineae</taxon>
        <taxon>Mycenaceae</taxon>
        <taxon>Mycena</taxon>
    </lineage>
</organism>
<name>A0AAD7F5N8_9AGAR</name>
<comment type="caution">
    <text evidence="1">The sequence shown here is derived from an EMBL/GenBank/DDBJ whole genome shotgun (WGS) entry which is preliminary data.</text>
</comment>
<evidence type="ECO:0000313" key="1">
    <source>
        <dbReference type="EMBL" id="KAJ7367161.1"/>
    </source>
</evidence>
<reference evidence="1" key="1">
    <citation type="submission" date="2023-03" db="EMBL/GenBank/DDBJ databases">
        <title>Massive genome expansion in bonnet fungi (Mycena s.s.) driven by repeated elements and novel gene families across ecological guilds.</title>
        <authorList>
            <consortium name="Lawrence Berkeley National Laboratory"/>
            <person name="Harder C.B."/>
            <person name="Miyauchi S."/>
            <person name="Viragh M."/>
            <person name="Kuo A."/>
            <person name="Thoen E."/>
            <person name="Andreopoulos B."/>
            <person name="Lu D."/>
            <person name="Skrede I."/>
            <person name="Drula E."/>
            <person name="Henrissat B."/>
            <person name="Morin E."/>
            <person name="Kohler A."/>
            <person name="Barry K."/>
            <person name="LaButti K."/>
            <person name="Morin E."/>
            <person name="Salamov A."/>
            <person name="Lipzen A."/>
            <person name="Mereny Z."/>
            <person name="Hegedus B."/>
            <person name="Baldrian P."/>
            <person name="Stursova M."/>
            <person name="Weitz H."/>
            <person name="Taylor A."/>
            <person name="Grigoriev I.V."/>
            <person name="Nagy L.G."/>
            <person name="Martin F."/>
            <person name="Kauserud H."/>
        </authorList>
    </citation>
    <scope>NUCLEOTIDE SEQUENCE</scope>
    <source>
        <strain evidence="1">CBHHK002</strain>
    </source>
</reference>
<dbReference type="AlphaFoldDB" id="A0AAD7F5N8"/>
<evidence type="ECO:0000313" key="2">
    <source>
        <dbReference type="Proteomes" id="UP001218218"/>
    </source>
</evidence>
<accession>A0AAD7F5N8</accession>
<keyword evidence="2" id="KW-1185">Reference proteome</keyword>
<gene>
    <name evidence="1" type="ORF">DFH08DRAFT_186415</name>
</gene>